<proteinExistence type="predicted"/>
<keyword evidence="9" id="KW-1185">Reference proteome</keyword>
<evidence type="ECO:0000313" key="8">
    <source>
        <dbReference type="EMBL" id="GAA0760102.1"/>
    </source>
</evidence>
<feature type="domain" description="FIST" evidence="6">
    <location>
        <begin position="41"/>
        <end position="220"/>
    </location>
</feature>
<evidence type="ECO:0000259" key="7">
    <source>
        <dbReference type="SMART" id="SM01204"/>
    </source>
</evidence>
<dbReference type="InterPro" id="IPR019494">
    <property type="entry name" value="FIST_C"/>
</dbReference>
<reference evidence="8 9" key="1">
    <citation type="journal article" date="2019" name="Int. J. Syst. Evol. Microbiol.">
        <title>The Global Catalogue of Microorganisms (GCM) 10K type strain sequencing project: providing services to taxonomists for standard genome sequencing and annotation.</title>
        <authorList>
            <consortium name="The Broad Institute Genomics Platform"/>
            <consortium name="The Broad Institute Genome Sequencing Center for Infectious Disease"/>
            <person name="Wu L."/>
            <person name="Ma J."/>
        </authorList>
    </citation>
    <scope>NUCLEOTIDE SEQUENCE [LARGE SCALE GENOMIC DNA]</scope>
    <source>
        <strain evidence="8 9">JCM 15503</strain>
    </source>
</reference>
<keyword evidence="3" id="KW-0812">Transmembrane</keyword>
<evidence type="ECO:0000313" key="9">
    <source>
        <dbReference type="Proteomes" id="UP001500279"/>
    </source>
</evidence>
<dbReference type="Pfam" id="PF08495">
    <property type="entry name" value="FIST"/>
    <property type="match status" value="1"/>
</dbReference>
<evidence type="ECO:0000256" key="2">
    <source>
        <dbReference type="ARBA" id="ARBA00022475"/>
    </source>
</evidence>
<sequence length="401" mass="42410">MNDTGLSGFLQAHATHPDARMALALVAAQLEAQRQLRPEFRPTLALMYLTEAYARQAEALLADAQARWPGLSVVGTIGTGVAACGVEYQDEPALVMLMLDLAPASFQVFNGRRPLDETWQTGAWSALVHADPATPELAELLVELAERTGGRYLFGGLSSARQVHTLQLADGVFRGGLSGVAFGREVSLLSRVTQGCVPLGPVRTVTQADRNLVLQLDGQPALPLLLADLGVALTPPEPLMQRLRATLAGLTDAGEQARGLGGQFGQHTRVRHLIGLDPGRHAVAVADLVQPGMQLAFCRRDADAARRDLVRICAELREEVEGSDDLEASGLVGPRQRMAGAVYISCTGRGGALFGGSSAELQLVRHALGEVPLAGFFAAGEIAGHDLYGYTGVLTVFTTAA</sequence>
<dbReference type="Proteomes" id="UP001500279">
    <property type="component" value="Unassembled WGS sequence"/>
</dbReference>
<keyword evidence="4" id="KW-1133">Transmembrane helix</keyword>
<name>A0ABN1KAF1_9BURK</name>
<evidence type="ECO:0000256" key="4">
    <source>
        <dbReference type="ARBA" id="ARBA00022989"/>
    </source>
</evidence>
<protein>
    <submittedName>
        <fullName evidence="8">FIST N-terminal domain-containing protein</fullName>
    </submittedName>
</protein>
<dbReference type="InterPro" id="IPR016741">
    <property type="entry name" value="UCP018953"/>
</dbReference>
<dbReference type="SMART" id="SM01204">
    <property type="entry name" value="FIST_C"/>
    <property type="match status" value="1"/>
</dbReference>
<comment type="subcellular location">
    <subcellularLocation>
        <location evidence="1">Cell membrane</location>
        <topology evidence="1">Multi-pass membrane protein</topology>
    </subcellularLocation>
</comment>
<evidence type="ECO:0000256" key="3">
    <source>
        <dbReference type="ARBA" id="ARBA00022692"/>
    </source>
</evidence>
<evidence type="ECO:0000259" key="6">
    <source>
        <dbReference type="SMART" id="SM00897"/>
    </source>
</evidence>
<comment type="caution">
    <text evidence="8">The sequence shown here is derived from an EMBL/GenBank/DDBJ whole genome shotgun (WGS) entry which is preliminary data.</text>
</comment>
<evidence type="ECO:0000256" key="5">
    <source>
        <dbReference type="ARBA" id="ARBA00023136"/>
    </source>
</evidence>
<keyword evidence="5" id="KW-0472">Membrane</keyword>
<organism evidence="8 9">
    <name type="scientific">Ideonella azotifigens</name>
    <dbReference type="NCBI Taxonomy" id="513160"/>
    <lineage>
        <taxon>Bacteria</taxon>
        <taxon>Pseudomonadati</taxon>
        <taxon>Pseudomonadota</taxon>
        <taxon>Betaproteobacteria</taxon>
        <taxon>Burkholderiales</taxon>
        <taxon>Sphaerotilaceae</taxon>
        <taxon>Ideonella</taxon>
    </lineage>
</organism>
<dbReference type="EMBL" id="BAAAEW010000026">
    <property type="protein sequence ID" value="GAA0760102.1"/>
    <property type="molecule type" value="Genomic_DNA"/>
</dbReference>
<dbReference type="Pfam" id="PF10442">
    <property type="entry name" value="FIST_C"/>
    <property type="match status" value="1"/>
</dbReference>
<dbReference type="PIRSF" id="PIRSF018953">
    <property type="entry name" value="UCP018953"/>
    <property type="match status" value="1"/>
</dbReference>
<dbReference type="PANTHER" id="PTHR14939">
    <property type="entry name" value="F-BOX ONLY PROTEIN 22"/>
    <property type="match status" value="1"/>
</dbReference>
<keyword evidence="2" id="KW-1003">Cell membrane</keyword>
<evidence type="ECO:0000256" key="1">
    <source>
        <dbReference type="ARBA" id="ARBA00004651"/>
    </source>
</evidence>
<dbReference type="PANTHER" id="PTHR14939:SF5">
    <property type="entry name" value="F-BOX ONLY PROTEIN 22"/>
    <property type="match status" value="1"/>
</dbReference>
<accession>A0ABN1KAF1</accession>
<dbReference type="RefSeq" id="WP_231010023.1">
    <property type="nucleotide sequence ID" value="NZ_BAAAEW010000026.1"/>
</dbReference>
<gene>
    <name evidence="8" type="ORF">GCM10009107_42230</name>
</gene>
<feature type="domain" description="FIST C-domain" evidence="7">
    <location>
        <begin position="221"/>
        <end position="385"/>
    </location>
</feature>
<dbReference type="SMART" id="SM00897">
    <property type="entry name" value="FIST"/>
    <property type="match status" value="1"/>
</dbReference>
<dbReference type="InterPro" id="IPR013702">
    <property type="entry name" value="FIST_domain_N"/>
</dbReference>